<dbReference type="GO" id="GO:0035438">
    <property type="term" value="F:cyclic-di-GMP binding"/>
    <property type="evidence" value="ECO:0007669"/>
    <property type="project" value="InterPro"/>
</dbReference>
<accession>A0A0T5YYT9</accession>
<name>A0A0T5YYT9_9GAMM</name>
<dbReference type="OrthoDB" id="5298508at2"/>
<dbReference type="InterPro" id="IPR009875">
    <property type="entry name" value="PilZ_domain"/>
</dbReference>
<evidence type="ECO:0000313" key="6">
    <source>
        <dbReference type="Proteomes" id="UP000051634"/>
    </source>
</evidence>
<dbReference type="EMBL" id="LDXT01000078">
    <property type="protein sequence ID" value="KRT55478.1"/>
    <property type="molecule type" value="Genomic_DNA"/>
</dbReference>
<evidence type="ECO:0000313" key="3">
    <source>
        <dbReference type="EMBL" id="KRT55478.1"/>
    </source>
</evidence>
<feature type="domain" description="PilZ" evidence="2">
    <location>
        <begin position="5"/>
        <end position="101"/>
    </location>
</feature>
<dbReference type="Proteomes" id="UP000051276">
    <property type="component" value="Unassembled WGS sequence"/>
</dbReference>
<dbReference type="STRING" id="54398.Ga0074115_11915"/>
<organism evidence="3 6">
    <name type="scientific">endosymbiont of Ridgeia piscesae</name>
    <dbReference type="NCBI Taxonomy" id="54398"/>
    <lineage>
        <taxon>Bacteria</taxon>
        <taxon>Pseudomonadati</taxon>
        <taxon>Pseudomonadota</taxon>
        <taxon>Gammaproteobacteria</taxon>
        <taxon>sulfur-oxidizing symbionts</taxon>
    </lineage>
</organism>
<dbReference type="Pfam" id="PF07238">
    <property type="entry name" value="PilZ"/>
    <property type="match status" value="1"/>
</dbReference>
<reference evidence="5 6" key="1">
    <citation type="submission" date="2015-11" db="EMBL/GenBank/DDBJ databases">
        <title>The genome of Candidatus Endoriftia persephone in Ridgeia piscesae and population structure of the North Eastern Pacific vestimentiferan symbionts.</title>
        <authorList>
            <person name="Perez M."/>
            <person name="Juniper K.S."/>
        </authorList>
    </citation>
    <scope>NUCLEOTIDE SEQUENCE [LARGE SCALE GENOMIC DNA]</scope>
    <source>
        <strain evidence="4">Ind10</strain>
        <strain evidence="3">Ind11</strain>
    </source>
</reference>
<comment type="function">
    <text evidence="1">Binds the second messenger bis-(3'-5') cyclic dimeric guanosine monophosphate (c-di-GMP). Can bind two c-di-GMP molecules per monomer. May play a role in bacterial second-messenger regulated processes. Binding to c-di-GMP induces a conformational change of the C- and N-termini resulting in the exposure of a highly negative surface on one side of the protein to a possible effector protein.</text>
</comment>
<keyword evidence="1" id="KW-0547">Nucleotide-binding</keyword>
<proteinExistence type="predicted"/>
<keyword evidence="1" id="KW-0973">c-di-GMP</keyword>
<comment type="subunit">
    <text evidence="1">Monomer in both c-di-GMP-bound and free forms.</text>
</comment>
<sequence length="119" mass="13927">MPEHERRQFHRILFDIPATLNAEDRTTEVRLIDISLKGALVQIETDWQPTTKPLELQIRLDDEETQIKMQCHAVHQEAQRLGLQCIEIDLDSITHLRRLVELNSTGPALLERELEELLR</sequence>
<dbReference type="EMBL" id="LMXI01000539">
    <property type="protein sequence ID" value="KRT57437.1"/>
    <property type="molecule type" value="Genomic_DNA"/>
</dbReference>
<evidence type="ECO:0000256" key="1">
    <source>
        <dbReference type="PIRNR" id="PIRNR028141"/>
    </source>
</evidence>
<dbReference type="Proteomes" id="UP000051634">
    <property type="component" value="Unassembled WGS sequence"/>
</dbReference>
<evidence type="ECO:0000259" key="2">
    <source>
        <dbReference type="Pfam" id="PF07238"/>
    </source>
</evidence>
<evidence type="ECO:0000313" key="4">
    <source>
        <dbReference type="EMBL" id="KRT57437.1"/>
    </source>
</evidence>
<dbReference type="PIRSF" id="PIRSF028141">
    <property type="entry name" value="C-di-GMP_BP_PA4608"/>
    <property type="match status" value="1"/>
</dbReference>
<dbReference type="RefSeq" id="WP_057956725.1">
    <property type="nucleotide sequence ID" value="NZ_KQ556952.1"/>
</dbReference>
<dbReference type="PATRIC" id="fig|54398.3.peg.2168"/>
<dbReference type="InterPro" id="IPR027021">
    <property type="entry name" value="C-di-GMP_BP_PA4608"/>
</dbReference>
<keyword evidence="6" id="KW-1185">Reference proteome</keyword>
<evidence type="ECO:0000313" key="5">
    <source>
        <dbReference type="Proteomes" id="UP000051276"/>
    </source>
</evidence>
<gene>
    <name evidence="3" type="ORF">Ga0074115_11915</name>
    <name evidence="4" type="ORF">Ga0076813_11552</name>
</gene>
<comment type="caution">
    <text evidence="3">The sequence shown here is derived from an EMBL/GenBank/DDBJ whole genome shotgun (WGS) entry which is preliminary data.</text>
</comment>
<dbReference type="SUPFAM" id="SSF141371">
    <property type="entry name" value="PilZ domain-like"/>
    <property type="match status" value="1"/>
</dbReference>
<protein>
    <recommendedName>
        <fullName evidence="1">Cyclic diguanosine monophosphate-binding protein</fullName>
        <shortName evidence="1">c-di-GMP-binding protein</shortName>
    </recommendedName>
    <alternativeName>
        <fullName evidence="1">Pilz domain-containing protein</fullName>
    </alternativeName>
</protein>
<dbReference type="Gene3D" id="2.40.10.220">
    <property type="entry name" value="predicted glycosyltransferase like domains"/>
    <property type="match status" value="1"/>
</dbReference>
<dbReference type="AlphaFoldDB" id="A0A0T5YYT9"/>